<evidence type="ECO:0000313" key="2">
    <source>
        <dbReference type="EMBL" id="BAD61530.1"/>
    </source>
</evidence>
<sequence length="113" mass="12634">MAAAAFTAADWCFRLHGWPIMSPLMGVYVFTDRPPHSPPTGVLVYTVGWSYHCCWASMSLPLAASPAADWCLRLYGWLVTPLLLSIYVFTDRLDFVCHRLVFSPSQLACYAAD</sequence>
<protein>
    <submittedName>
        <fullName evidence="2">HGWP repeat containing protein-like</fullName>
    </submittedName>
</protein>
<dbReference type="EMBL" id="AP003328">
    <property type="protein sequence ID" value="BAD61530.1"/>
    <property type="molecule type" value="Genomic_DNA"/>
</dbReference>
<name>Q5ZBG0_ORYSJ</name>
<dbReference type="Proteomes" id="UP000817658">
    <property type="component" value="Chromosome 1"/>
</dbReference>
<dbReference type="EMBL" id="AP002843">
    <property type="protein sequence ID" value="BAD61205.1"/>
    <property type="molecule type" value="Genomic_DNA"/>
</dbReference>
<dbReference type="Proteomes" id="UP000000763">
    <property type="component" value="Chromosome 1"/>
</dbReference>
<organism evidence="2">
    <name type="scientific">Oryza sativa subsp. japonica</name>
    <name type="common">Rice</name>
    <dbReference type="NCBI Taxonomy" id="39947"/>
    <lineage>
        <taxon>Eukaryota</taxon>
        <taxon>Viridiplantae</taxon>
        <taxon>Streptophyta</taxon>
        <taxon>Embryophyta</taxon>
        <taxon>Tracheophyta</taxon>
        <taxon>Spermatophyta</taxon>
        <taxon>Magnoliopsida</taxon>
        <taxon>Liliopsida</taxon>
        <taxon>Poales</taxon>
        <taxon>Poaceae</taxon>
        <taxon>BOP clade</taxon>
        <taxon>Oryzoideae</taxon>
        <taxon>Oryzeae</taxon>
        <taxon>Oryzinae</taxon>
        <taxon>Oryza</taxon>
        <taxon>Oryza sativa</taxon>
    </lineage>
</organism>
<dbReference type="AlphaFoldDB" id="Q5ZBG0"/>
<reference evidence="3" key="3">
    <citation type="journal article" date="2008" name="Nucleic Acids Res.">
        <title>The rice annotation project database (RAP-DB): 2008 update.</title>
        <authorList>
            <consortium name="The rice annotation project (RAP)"/>
        </authorList>
    </citation>
    <scope>GENOME REANNOTATION</scope>
    <source>
        <strain evidence="3">cv. Nipponbare</strain>
    </source>
</reference>
<evidence type="ECO:0000313" key="3">
    <source>
        <dbReference type="Proteomes" id="UP000000763"/>
    </source>
</evidence>
<gene>
    <name evidence="2" type="ORF">B1040D09.28</name>
    <name evidence="1" type="ORF">P0407B12.13</name>
</gene>
<dbReference type="InterPro" id="IPR005213">
    <property type="entry name" value="HGWP_repeat"/>
</dbReference>
<accession>Q5ZBG0</accession>
<dbReference type="Pfam" id="PF03578">
    <property type="entry name" value="HGWP"/>
    <property type="match status" value="2"/>
</dbReference>
<reference evidence="2" key="1">
    <citation type="journal article" date="2002" name="Nature">
        <title>The genome sequence and structure of rice chromosome 1.</title>
        <authorList>
            <person name="Sasaki T."/>
            <person name="Matsumoto T."/>
            <person name="Yamamoto K."/>
            <person name="Sakata K."/>
            <person name="Baba T."/>
            <person name="Katayose Y."/>
            <person name="Wu J."/>
            <person name="Niimura Y."/>
            <person name="Cheng Z."/>
            <person name="Nagamura Y."/>
            <person name="Antonio B.A."/>
            <person name="Kanamori H."/>
            <person name="Hosokawa S."/>
            <person name="Masukawa M."/>
            <person name="Arikawa K."/>
            <person name="Chiden Y."/>
            <person name="Hayashi M."/>
            <person name="Okamoto M."/>
            <person name="Ando T."/>
            <person name="Aoki H."/>
            <person name="Arita K."/>
            <person name="Hamada M."/>
            <person name="Harada C."/>
            <person name="Hijishita S."/>
            <person name="Honda M."/>
            <person name="Ichikawa Y."/>
            <person name="Idonuma A."/>
            <person name="Iijima M."/>
            <person name="Ikeda M."/>
            <person name="Ikeno M."/>
            <person name="Itoh S."/>
            <person name="Itoh T."/>
            <person name="Itoh Y."/>
            <person name="Itoh Y."/>
            <person name="Iwabuchi A."/>
            <person name="Kamiya K."/>
            <person name="Karasawa W."/>
            <person name="Katagiri S."/>
            <person name="Kikuta A."/>
            <person name="Kobayashi N."/>
            <person name="Kono I."/>
            <person name="Machita K."/>
            <person name="Maehara T."/>
            <person name="Mizuno H."/>
            <person name="Mizubayashi T."/>
            <person name="Mukai Y."/>
            <person name="Nagasaki H."/>
            <person name="Nakashima M."/>
            <person name="Nakama Y."/>
            <person name="Nakamichi Y."/>
            <person name="Nakamura M."/>
            <person name="Namiki N."/>
            <person name="Negishi M."/>
            <person name="Ohta I."/>
            <person name="Ono N."/>
            <person name="Saji S."/>
            <person name="Sakai K."/>
            <person name="Shibata M."/>
            <person name="Shimokawa T."/>
            <person name="Shomura A."/>
            <person name="Song J."/>
            <person name="Takazaki Y."/>
            <person name="Terasawa K."/>
            <person name="Tsuji K."/>
            <person name="Waki K."/>
            <person name="Yamagata H."/>
            <person name="Yamane H."/>
            <person name="Yoshiki S."/>
            <person name="Yoshihara R."/>
            <person name="Yukawa K."/>
            <person name="Zhong H."/>
            <person name="Iwama H."/>
            <person name="Endo T."/>
            <person name="Ito H."/>
            <person name="Hahn J.H."/>
            <person name="Kim H.I."/>
            <person name="Eun M.Y."/>
            <person name="Yano M."/>
            <person name="Jiang J."/>
            <person name="Gojobori T."/>
        </authorList>
    </citation>
    <scope>NUCLEOTIDE SEQUENCE</scope>
</reference>
<evidence type="ECO:0000313" key="1">
    <source>
        <dbReference type="EMBL" id="BAD61205.1"/>
    </source>
</evidence>
<proteinExistence type="predicted"/>
<reference evidence="3" key="2">
    <citation type="journal article" date="2005" name="Nature">
        <title>The map-based sequence of the rice genome.</title>
        <authorList>
            <consortium name="International rice genome sequencing project (IRGSP)"/>
            <person name="Matsumoto T."/>
            <person name="Wu J."/>
            <person name="Kanamori H."/>
            <person name="Katayose Y."/>
            <person name="Fujisawa M."/>
            <person name="Namiki N."/>
            <person name="Mizuno H."/>
            <person name="Yamamoto K."/>
            <person name="Antonio B.A."/>
            <person name="Baba T."/>
            <person name="Sakata K."/>
            <person name="Nagamura Y."/>
            <person name="Aoki H."/>
            <person name="Arikawa K."/>
            <person name="Arita K."/>
            <person name="Bito T."/>
            <person name="Chiden Y."/>
            <person name="Fujitsuka N."/>
            <person name="Fukunaka R."/>
            <person name="Hamada M."/>
            <person name="Harada C."/>
            <person name="Hayashi A."/>
            <person name="Hijishita S."/>
            <person name="Honda M."/>
            <person name="Hosokawa S."/>
            <person name="Ichikawa Y."/>
            <person name="Idonuma A."/>
            <person name="Iijima M."/>
            <person name="Ikeda M."/>
            <person name="Ikeno M."/>
            <person name="Ito K."/>
            <person name="Ito S."/>
            <person name="Ito T."/>
            <person name="Ito Y."/>
            <person name="Ito Y."/>
            <person name="Iwabuchi A."/>
            <person name="Kamiya K."/>
            <person name="Karasawa W."/>
            <person name="Kurita K."/>
            <person name="Katagiri S."/>
            <person name="Kikuta A."/>
            <person name="Kobayashi H."/>
            <person name="Kobayashi N."/>
            <person name="Machita K."/>
            <person name="Maehara T."/>
            <person name="Masukawa M."/>
            <person name="Mizubayashi T."/>
            <person name="Mukai Y."/>
            <person name="Nagasaki H."/>
            <person name="Nagata Y."/>
            <person name="Naito S."/>
            <person name="Nakashima M."/>
            <person name="Nakama Y."/>
            <person name="Nakamichi Y."/>
            <person name="Nakamura M."/>
            <person name="Meguro A."/>
            <person name="Negishi M."/>
            <person name="Ohta I."/>
            <person name="Ohta T."/>
            <person name="Okamoto M."/>
            <person name="Ono N."/>
            <person name="Saji S."/>
            <person name="Sakaguchi M."/>
            <person name="Sakai K."/>
            <person name="Shibata M."/>
            <person name="Shimokawa T."/>
            <person name="Song J."/>
            <person name="Takazaki Y."/>
            <person name="Terasawa K."/>
            <person name="Tsugane M."/>
            <person name="Tsuji K."/>
            <person name="Ueda S."/>
            <person name="Waki K."/>
            <person name="Yamagata H."/>
            <person name="Yamamoto M."/>
            <person name="Yamamoto S."/>
            <person name="Yamane H."/>
            <person name="Yoshiki S."/>
            <person name="Yoshihara R."/>
            <person name="Yukawa K."/>
            <person name="Zhong H."/>
            <person name="Yano M."/>
            <person name="Yuan Q."/>
            <person name="Ouyang S."/>
            <person name="Liu J."/>
            <person name="Jones K.M."/>
            <person name="Gansberger K."/>
            <person name="Moffat K."/>
            <person name="Hill J."/>
            <person name="Bera J."/>
            <person name="Fadrosh D."/>
            <person name="Jin S."/>
            <person name="Johri S."/>
            <person name="Kim M."/>
            <person name="Overton L."/>
            <person name="Reardon M."/>
            <person name="Tsitrin T."/>
            <person name="Vuong H."/>
            <person name="Weaver B."/>
            <person name="Ciecko A."/>
            <person name="Tallon L."/>
            <person name="Jackson J."/>
            <person name="Pai G."/>
            <person name="Aken S.V."/>
            <person name="Utterback T."/>
            <person name="Reidmuller S."/>
            <person name="Feldblyum T."/>
            <person name="Hsiao J."/>
            <person name="Zismann V."/>
            <person name="Iobst S."/>
            <person name="de Vazeille A.R."/>
            <person name="Buell C.R."/>
            <person name="Ying K."/>
            <person name="Li Y."/>
            <person name="Lu T."/>
            <person name="Huang Y."/>
            <person name="Zhao Q."/>
            <person name="Feng Q."/>
            <person name="Zhang L."/>
            <person name="Zhu J."/>
            <person name="Weng Q."/>
            <person name="Mu J."/>
            <person name="Lu Y."/>
            <person name="Fan D."/>
            <person name="Liu Y."/>
            <person name="Guan J."/>
            <person name="Zhang Y."/>
            <person name="Yu S."/>
            <person name="Liu X."/>
            <person name="Zhang Y."/>
            <person name="Hong G."/>
            <person name="Han B."/>
            <person name="Choisne N."/>
            <person name="Demange N."/>
            <person name="Orjeda G."/>
            <person name="Samain S."/>
            <person name="Cattolico L."/>
            <person name="Pelletier E."/>
            <person name="Couloux A."/>
            <person name="Segurens B."/>
            <person name="Wincker P."/>
            <person name="D'Hont A."/>
            <person name="Scarpelli C."/>
            <person name="Weissenbach J."/>
            <person name="Salanoubat M."/>
            <person name="Quetier F."/>
            <person name="Yu Y."/>
            <person name="Kim H.R."/>
            <person name="Rambo T."/>
            <person name="Currie J."/>
            <person name="Collura K."/>
            <person name="Luo M."/>
            <person name="Yang T."/>
            <person name="Ammiraju J.S.S."/>
            <person name="Engler F."/>
            <person name="Soderlund C."/>
            <person name="Wing R.A."/>
            <person name="Palmer L.E."/>
            <person name="de la Bastide M."/>
            <person name="Spiegel L."/>
            <person name="Nascimento L."/>
            <person name="Zutavern T."/>
            <person name="O'Shaughnessy A."/>
            <person name="Dike S."/>
            <person name="Dedhia N."/>
            <person name="Preston R."/>
            <person name="Balija V."/>
            <person name="McCombie W.R."/>
            <person name="Chow T."/>
            <person name="Chen H."/>
            <person name="Chung M."/>
            <person name="Chen C."/>
            <person name="Shaw J."/>
            <person name="Wu H."/>
            <person name="Hsiao K."/>
            <person name="Chao Y."/>
            <person name="Chu M."/>
            <person name="Cheng C."/>
            <person name="Hour A."/>
            <person name="Lee P."/>
            <person name="Lin S."/>
            <person name="Lin Y."/>
            <person name="Liou J."/>
            <person name="Liu S."/>
            <person name="Hsing Y."/>
            <person name="Raghuvanshi S."/>
            <person name="Mohanty A."/>
            <person name="Bharti A.K."/>
            <person name="Gaur A."/>
            <person name="Gupta V."/>
            <person name="Kumar D."/>
            <person name="Ravi V."/>
            <person name="Vij S."/>
            <person name="Kapur A."/>
            <person name="Khurana P."/>
            <person name="Khurana P."/>
            <person name="Khurana J.P."/>
            <person name="Tyagi A.K."/>
            <person name="Gaikwad K."/>
            <person name="Singh A."/>
            <person name="Dalal V."/>
            <person name="Srivastava S."/>
            <person name="Dixit A."/>
            <person name="Pal A.K."/>
            <person name="Ghazi I.A."/>
            <person name="Yadav M."/>
            <person name="Pandit A."/>
            <person name="Bhargava A."/>
            <person name="Sureshbabu K."/>
            <person name="Batra K."/>
            <person name="Sharma T.R."/>
            <person name="Mohapatra T."/>
            <person name="Singh N.K."/>
            <person name="Messing J."/>
            <person name="Nelson A.B."/>
            <person name="Fuks G."/>
            <person name="Kavchok S."/>
            <person name="Keizer G."/>
            <person name="Linton E."/>
            <person name="Llaca V."/>
            <person name="Song R."/>
            <person name="Tanyolac B."/>
            <person name="Young S."/>
            <person name="Ho-Il K."/>
            <person name="Hahn J.H."/>
            <person name="Sangsakoo G."/>
            <person name="Vanavichit A."/>
            <person name="de Mattos Luiz.A.T."/>
            <person name="Zimmer P.D."/>
            <person name="Malone G."/>
            <person name="Dellagostin O."/>
            <person name="de Oliveira A.C."/>
            <person name="Bevan M."/>
            <person name="Bancroft I."/>
            <person name="Minx P."/>
            <person name="Cordum H."/>
            <person name="Wilson R."/>
            <person name="Cheng Z."/>
            <person name="Jin W."/>
            <person name="Jiang J."/>
            <person name="Leong S.A."/>
            <person name="Iwama H."/>
            <person name="Gojobori T."/>
            <person name="Itoh T."/>
            <person name="Niimura Y."/>
            <person name="Fujii Y."/>
            <person name="Habara T."/>
            <person name="Sakai H."/>
            <person name="Sato Y."/>
            <person name="Wilson G."/>
            <person name="Kumar K."/>
            <person name="McCouch S."/>
            <person name="Juretic N."/>
            <person name="Hoen D."/>
            <person name="Wright S."/>
            <person name="Bruskiewich R."/>
            <person name="Bureau T."/>
            <person name="Miyao A."/>
            <person name="Hirochika H."/>
            <person name="Nishikawa T."/>
            <person name="Kadowaki K."/>
            <person name="Sugiura M."/>
            <person name="Burr B."/>
            <person name="Sasaki T."/>
        </authorList>
    </citation>
    <scope>NUCLEOTIDE SEQUENCE [LARGE SCALE GENOMIC DNA]</scope>
    <source>
        <strain evidence="3">cv. Nipponbare</strain>
    </source>
</reference>